<proteinExistence type="predicted"/>
<dbReference type="STRING" id="485916.Dtox_1282"/>
<gene>
    <name evidence="8" type="ordered locus">Dtox_1282</name>
</gene>
<keyword evidence="4" id="KW-0249">Electron transport</keyword>
<dbReference type="SUPFAM" id="SSF46548">
    <property type="entry name" value="alpha-helical ferredoxin"/>
    <property type="match status" value="1"/>
</dbReference>
<dbReference type="KEGG" id="dae:Dtox_1282"/>
<dbReference type="PROSITE" id="PS00198">
    <property type="entry name" value="4FE4S_FER_1"/>
    <property type="match status" value="1"/>
</dbReference>
<dbReference type="InterPro" id="IPR017900">
    <property type="entry name" value="4Fe4S_Fe_S_CS"/>
</dbReference>
<sequence length="416" mass="47471">MSTEVIKAAKFDPAFRAEVANLVKGFDFGNCLACGMCTAGCAYSDVHANNDPRKFLRKLILGMREEAMNDPYYWLCTMCERCTIECPMGINVAAIVRGIRGTTNEAFSDDPAKKGPGFMVKVVEETIESGNQMNVSQEDFMDTIEWVEEELQAELDDPDYKIPLDVEGADFMFGFNAREIKYYPQELQSILKIFYAAKANYTISSKKWDATNLALFSGNDKDFWTITKPLFEEMERLKAKELIVTECGHAFRSCRMGYRNFWDKESDYKFPIRHILQLMAEWIKEGRIKLDPDKITETVTYHDPCNTARKEGVYEEPRYVINSFIKNFNEMYPNKQWNLCCGGGGGALATPEYKVERLAKGRLKADQVIKTGAKIVIVPCHNCMDQFNDINKEFKLGVKNEHLCALIAEALILDEK</sequence>
<keyword evidence="5" id="KW-0408">Iron</keyword>
<reference evidence="8 9" key="1">
    <citation type="journal article" date="2009" name="Stand. Genomic Sci.">
        <title>Complete genome sequence of Desulfotomaculum acetoxidans type strain (5575).</title>
        <authorList>
            <person name="Spring S."/>
            <person name="Lapidus A."/>
            <person name="Schroder M."/>
            <person name="Gleim D."/>
            <person name="Sims D."/>
            <person name="Meincke L."/>
            <person name="Glavina Del Rio T."/>
            <person name="Tice H."/>
            <person name="Copeland A."/>
            <person name="Cheng J.F."/>
            <person name="Lucas S."/>
            <person name="Chen F."/>
            <person name="Nolan M."/>
            <person name="Bruce D."/>
            <person name="Goodwin L."/>
            <person name="Pitluck S."/>
            <person name="Ivanova N."/>
            <person name="Mavromatis K."/>
            <person name="Mikhailova N."/>
            <person name="Pati A."/>
            <person name="Chen A."/>
            <person name="Palaniappan K."/>
            <person name="Land M."/>
            <person name="Hauser L."/>
            <person name="Chang Y.J."/>
            <person name="Jeffries C.D."/>
            <person name="Chain P."/>
            <person name="Saunders E."/>
            <person name="Brettin T."/>
            <person name="Detter J.C."/>
            <person name="Goker M."/>
            <person name="Bristow J."/>
            <person name="Eisen J.A."/>
            <person name="Markowitz V."/>
            <person name="Hugenholtz P."/>
            <person name="Kyrpides N.C."/>
            <person name="Klenk H.P."/>
            <person name="Han C."/>
        </authorList>
    </citation>
    <scope>NUCLEOTIDE SEQUENCE [LARGE SCALE GENOMIC DNA]</scope>
    <source>
        <strain evidence="9">ATCC 49208 / DSM 771 / VKM B-1644</strain>
    </source>
</reference>
<evidence type="ECO:0000313" key="8">
    <source>
        <dbReference type="EMBL" id="ACV62164.1"/>
    </source>
</evidence>
<evidence type="ECO:0000256" key="4">
    <source>
        <dbReference type="ARBA" id="ARBA00022982"/>
    </source>
</evidence>
<dbReference type="RefSeq" id="WP_015756879.1">
    <property type="nucleotide sequence ID" value="NC_013216.1"/>
</dbReference>
<organism evidence="8 9">
    <name type="scientific">Desulfofarcimen acetoxidans (strain ATCC 49208 / DSM 771 / KCTC 5769 / VKM B-1644 / 5575)</name>
    <name type="common">Desulfotomaculum acetoxidans</name>
    <dbReference type="NCBI Taxonomy" id="485916"/>
    <lineage>
        <taxon>Bacteria</taxon>
        <taxon>Bacillati</taxon>
        <taxon>Bacillota</taxon>
        <taxon>Clostridia</taxon>
        <taxon>Eubacteriales</taxon>
        <taxon>Peptococcaceae</taxon>
        <taxon>Desulfofarcimen</taxon>
    </lineage>
</organism>
<dbReference type="eggNOG" id="COG0247">
    <property type="taxonomic scope" value="Bacteria"/>
</dbReference>
<dbReference type="Pfam" id="PF02754">
    <property type="entry name" value="CCG"/>
    <property type="match status" value="1"/>
</dbReference>
<dbReference type="Proteomes" id="UP000002217">
    <property type="component" value="Chromosome"/>
</dbReference>
<keyword evidence="6" id="KW-0411">Iron-sulfur</keyword>
<keyword evidence="2" id="KW-0004">4Fe-4S</keyword>
<dbReference type="InterPro" id="IPR009051">
    <property type="entry name" value="Helical_ferredxn"/>
</dbReference>
<evidence type="ECO:0000256" key="6">
    <source>
        <dbReference type="ARBA" id="ARBA00023014"/>
    </source>
</evidence>
<dbReference type="Gene3D" id="1.10.1060.10">
    <property type="entry name" value="Alpha-helical ferredoxin"/>
    <property type="match status" value="1"/>
</dbReference>
<dbReference type="PROSITE" id="PS51379">
    <property type="entry name" value="4FE4S_FER_2"/>
    <property type="match status" value="1"/>
</dbReference>
<dbReference type="OrthoDB" id="9786127at2"/>
<evidence type="ECO:0000256" key="1">
    <source>
        <dbReference type="ARBA" id="ARBA00022448"/>
    </source>
</evidence>
<keyword evidence="1" id="KW-0813">Transport</keyword>
<dbReference type="GO" id="GO:0046872">
    <property type="term" value="F:metal ion binding"/>
    <property type="evidence" value="ECO:0007669"/>
    <property type="project" value="UniProtKB-KW"/>
</dbReference>
<dbReference type="GO" id="GO:0051539">
    <property type="term" value="F:4 iron, 4 sulfur cluster binding"/>
    <property type="evidence" value="ECO:0007669"/>
    <property type="project" value="UniProtKB-KW"/>
</dbReference>
<keyword evidence="9" id="KW-1185">Reference proteome</keyword>
<evidence type="ECO:0000256" key="5">
    <source>
        <dbReference type="ARBA" id="ARBA00023004"/>
    </source>
</evidence>
<evidence type="ECO:0000259" key="7">
    <source>
        <dbReference type="PROSITE" id="PS51379"/>
    </source>
</evidence>
<dbReference type="AlphaFoldDB" id="C8W675"/>
<name>C8W675_DESAS</name>
<evidence type="ECO:0000256" key="3">
    <source>
        <dbReference type="ARBA" id="ARBA00022723"/>
    </source>
</evidence>
<dbReference type="InterPro" id="IPR017896">
    <property type="entry name" value="4Fe4S_Fe-S-bd"/>
</dbReference>
<feature type="domain" description="4Fe-4S ferredoxin-type" evidence="7">
    <location>
        <begin position="21"/>
        <end position="51"/>
    </location>
</feature>
<dbReference type="GO" id="GO:0016491">
    <property type="term" value="F:oxidoreductase activity"/>
    <property type="evidence" value="ECO:0007669"/>
    <property type="project" value="UniProtKB-ARBA"/>
</dbReference>
<dbReference type="InterPro" id="IPR004017">
    <property type="entry name" value="Cys_rich_dom"/>
</dbReference>
<dbReference type="PANTHER" id="PTHR43551:SF1">
    <property type="entry name" value="HETERODISULFIDE REDUCTASE"/>
    <property type="match status" value="1"/>
</dbReference>
<protein>
    <recommendedName>
        <fullName evidence="7">4Fe-4S ferredoxin-type domain-containing protein</fullName>
    </recommendedName>
</protein>
<evidence type="ECO:0000256" key="2">
    <source>
        <dbReference type="ARBA" id="ARBA00022485"/>
    </source>
</evidence>
<keyword evidence="3" id="KW-0479">Metal-binding</keyword>
<evidence type="ECO:0000313" key="9">
    <source>
        <dbReference type="Proteomes" id="UP000002217"/>
    </source>
</evidence>
<dbReference type="Pfam" id="PF13534">
    <property type="entry name" value="Fer4_17"/>
    <property type="match status" value="1"/>
</dbReference>
<dbReference type="PANTHER" id="PTHR43551">
    <property type="entry name" value="FUMARATE REDUCTASE IRON-SULFUR SUBUNIT"/>
    <property type="match status" value="1"/>
</dbReference>
<dbReference type="HOGENOM" id="CLU_023081_6_1_9"/>
<accession>C8W675</accession>
<dbReference type="EMBL" id="CP001720">
    <property type="protein sequence ID" value="ACV62164.1"/>
    <property type="molecule type" value="Genomic_DNA"/>
</dbReference>